<dbReference type="AlphaFoldDB" id="A0A6I3SM01"/>
<dbReference type="InterPro" id="IPR037522">
    <property type="entry name" value="HD_GYP_dom"/>
</dbReference>
<dbReference type="PANTHER" id="PTHR43155:SF2">
    <property type="entry name" value="CYCLIC DI-GMP PHOSPHODIESTERASE PA4108"/>
    <property type="match status" value="1"/>
</dbReference>
<dbReference type="PANTHER" id="PTHR43155">
    <property type="entry name" value="CYCLIC DI-GMP PHOSPHODIESTERASE PA4108-RELATED"/>
    <property type="match status" value="1"/>
</dbReference>
<keyword evidence="4" id="KW-1185">Reference proteome</keyword>
<dbReference type="SUPFAM" id="SSF109604">
    <property type="entry name" value="HD-domain/PDEase-like"/>
    <property type="match status" value="1"/>
</dbReference>
<keyword evidence="1" id="KW-0472">Membrane</keyword>
<keyword evidence="1" id="KW-0812">Transmembrane</keyword>
<dbReference type="InterPro" id="IPR003607">
    <property type="entry name" value="HD/PDEase_dom"/>
</dbReference>
<dbReference type="EMBL" id="WNKU01000017">
    <property type="protein sequence ID" value="MTV49998.1"/>
    <property type="molecule type" value="Genomic_DNA"/>
</dbReference>
<evidence type="ECO:0000256" key="1">
    <source>
        <dbReference type="SAM" id="Phobius"/>
    </source>
</evidence>
<proteinExistence type="predicted"/>
<evidence type="ECO:0000259" key="2">
    <source>
        <dbReference type="PROSITE" id="PS51832"/>
    </source>
</evidence>
<dbReference type="OrthoDB" id="9804747at2"/>
<dbReference type="PROSITE" id="PS51832">
    <property type="entry name" value="HD_GYP"/>
    <property type="match status" value="1"/>
</dbReference>
<dbReference type="RefSeq" id="WP_155477086.1">
    <property type="nucleotide sequence ID" value="NZ_WNKU01000017.1"/>
</dbReference>
<dbReference type="Pfam" id="PF13487">
    <property type="entry name" value="HD_5"/>
    <property type="match status" value="1"/>
</dbReference>
<evidence type="ECO:0000313" key="3">
    <source>
        <dbReference type="EMBL" id="MTV49998.1"/>
    </source>
</evidence>
<protein>
    <recommendedName>
        <fullName evidence="2">HD-GYP domain-containing protein</fullName>
    </recommendedName>
</protein>
<feature type="domain" description="HD-GYP" evidence="2">
    <location>
        <begin position="76"/>
        <end position="274"/>
    </location>
</feature>
<dbReference type="CDD" id="cd00077">
    <property type="entry name" value="HDc"/>
    <property type="match status" value="1"/>
</dbReference>
<comment type="caution">
    <text evidence="3">The sequence shown here is derived from an EMBL/GenBank/DDBJ whole genome shotgun (WGS) entry which is preliminary data.</text>
</comment>
<name>A0A6I3SM01_HELMO</name>
<dbReference type="Gene3D" id="1.10.3210.10">
    <property type="entry name" value="Hypothetical protein af1432"/>
    <property type="match status" value="1"/>
</dbReference>
<keyword evidence="1" id="KW-1133">Transmembrane helix</keyword>
<organism evidence="3 4">
    <name type="scientific">Heliobacterium mobile</name>
    <name type="common">Heliobacillus mobilis</name>
    <dbReference type="NCBI Taxonomy" id="28064"/>
    <lineage>
        <taxon>Bacteria</taxon>
        <taxon>Bacillati</taxon>
        <taxon>Bacillota</taxon>
        <taxon>Clostridia</taxon>
        <taxon>Eubacteriales</taxon>
        <taxon>Heliobacteriaceae</taxon>
        <taxon>Heliobacterium</taxon>
    </lineage>
</organism>
<dbReference type="Proteomes" id="UP000430670">
    <property type="component" value="Unassembled WGS sequence"/>
</dbReference>
<evidence type="ECO:0000313" key="4">
    <source>
        <dbReference type="Proteomes" id="UP000430670"/>
    </source>
</evidence>
<sequence length="286" mass="33360">MSRLPVLMNGTLLMTFLFMLADVIMLSLCQNDSIENNILWYNMVLLSTGVMGCVLFYRLFRIAYQQLLAEQERHLQHKLKDQVIHMLEILVPIVERKSNVNRSEIEGICWLMRHTVNLLPGAEVEDWEIRLLALLHYVSRIYWPEYIFDKNTELTDVEYRFIREHSMMAKGFLDKYPSFRQVTDAFTYHHERIDGTGYPGGRREGNISVLAQVLGIAECFIALTTARAYREPLTFTKALEEIRQLSNQAYYPEVVSAFTRALHRIQAKKTSEYQLYFATANHHGIA</sequence>
<feature type="transmembrane region" description="Helical" evidence="1">
    <location>
        <begin position="39"/>
        <end position="60"/>
    </location>
</feature>
<accession>A0A6I3SM01</accession>
<gene>
    <name evidence="3" type="ORF">GJ688_13540</name>
</gene>
<reference evidence="3 4" key="1">
    <citation type="submission" date="2019-11" db="EMBL/GenBank/DDBJ databases">
        <title>Whole-genome sequence of a the green, strictly anaerobic photosynthetic bacterium Heliobacillus mobilis DSM 6151.</title>
        <authorList>
            <person name="Kyndt J.A."/>
            <person name="Meyer T.E."/>
        </authorList>
    </citation>
    <scope>NUCLEOTIDE SEQUENCE [LARGE SCALE GENOMIC DNA]</scope>
    <source>
        <strain evidence="3 4">DSM 6151</strain>
    </source>
</reference>